<evidence type="ECO:0000256" key="7">
    <source>
        <dbReference type="ARBA" id="ARBA00023288"/>
    </source>
</evidence>
<evidence type="ECO:0000256" key="3">
    <source>
        <dbReference type="ARBA" id="ARBA00022544"/>
    </source>
</evidence>
<dbReference type="Pfam" id="PF25198">
    <property type="entry name" value="Spore_GerAC_N"/>
    <property type="match status" value="1"/>
</dbReference>
<organism evidence="11 12">
    <name type="scientific">Ectobacillus antri</name>
    <dbReference type="NCBI Taxonomy" id="2486280"/>
    <lineage>
        <taxon>Bacteria</taxon>
        <taxon>Bacillati</taxon>
        <taxon>Bacillota</taxon>
        <taxon>Bacilli</taxon>
        <taxon>Bacillales</taxon>
        <taxon>Bacillaceae</taxon>
        <taxon>Ectobacillus</taxon>
    </lineage>
</organism>
<gene>
    <name evidence="11" type="ORF">P6P90_01435</name>
</gene>
<keyword evidence="12" id="KW-1185">Reference proteome</keyword>
<dbReference type="PANTHER" id="PTHR35789">
    <property type="entry name" value="SPORE GERMINATION PROTEIN B3"/>
    <property type="match status" value="1"/>
</dbReference>
<dbReference type="Proteomes" id="UP001218246">
    <property type="component" value="Unassembled WGS sequence"/>
</dbReference>
<sequence length="357" mass="39920">MKVKIFVLMCILLITGCVSPKVIDELPVVFVVGYDSGENKKMKATVASQVFNRDQSSSIYTYTASSHTSKGLRNQLSAIQKPITIGKIAVILFSEEMASEDKGITRILDSYLRDATVGRLVTIAIVEGGSAHDLVKYDYGYPEGLGPHIKNLINKSVEFSNFPRTNLHLYDYMYKGAGMDPYVPIINKKGNKIQLTGLALFKNDKMVEKLNLEETFVFNLMNEKANIGVHELKVNHSGYASLQQVSSNVKYRIENHKSVPTIYINISVKGSISEYSGLQINTKVEHMIQKALERKIESKGRKLVGKFQNLKIDPLCIGDRVRSQTRQFNVANWNQIYPTTKIVVKANVHISGSGVVR</sequence>
<comment type="caution">
    <text evidence="11">The sequence shown here is derived from an EMBL/GenBank/DDBJ whole genome shotgun (WGS) entry which is preliminary data.</text>
</comment>
<keyword evidence="4 8" id="KW-0732">Signal</keyword>
<evidence type="ECO:0000259" key="10">
    <source>
        <dbReference type="Pfam" id="PF25198"/>
    </source>
</evidence>
<reference evidence="11 12" key="1">
    <citation type="submission" date="2023-04" db="EMBL/GenBank/DDBJ databases">
        <title>Ectobacillus antri isolated from activated sludge.</title>
        <authorList>
            <person name="Yan P."/>
            <person name="Liu X."/>
        </authorList>
    </citation>
    <scope>NUCLEOTIDE SEQUENCE [LARGE SCALE GENOMIC DNA]</scope>
    <source>
        <strain evidence="11 12">C18H</strain>
    </source>
</reference>
<proteinExistence type="inferred from homology"/>
<dbReference type="InterPro" id="IPR046953">
    <property type="entry name" value="Spore_GerAC-like_C"/>
</dbReference>
<dbReference type="RefSeq" id="WP_124563720.1">
    <property type="nucleotide sequence ID" value="NZ_JARRRY010000001.1"/>
</dbReference>
<feature type="domain" description="Spore germination GerAC-like C-terminal" evidence="9">
    <location>
        <begin position="196"/>
        <end position="354"/>
    </location>
</feature>
<evidence type="ECO:0000256" key="1">
    <source>
        <dbReference type="ARBA" id="ARBA00004635"/>
    </source>
</evidence>
<feature type="signal peptide" evidence="8">
    <location>
        <begin position="1"/>
        <end position="20"/>
    </location>
</feature>
<accession>A0ABT6H0P5</accession>
<keyword evidence="6" id="KW-0564">Palmitate</keyword>
<keyword evidence="5" id="KW-0472">Membrane</keyword>
<dbReference type="InterPro" id="IPR057336">
    <property type="entry name" value="GerAC_N"/>
</dbReference>
<dbReference type="InterPro" id="IPR008844">
    <property type="entry name" value="Spore_GerAC-like"/>
</dbReference>
<feature type="chain" id="PRO_5047334433" evidence="8">
    <location>
        <begin position="21"/>
        <end position="357"/>
    </location>
</feature>
<dbReference type="PROSITE" id="PS51257">
    <property type="entry name" value="PROKAR_LIPOPROTEIN"/>
    <property type="match status" value="1"/>
</dbReference>
<evidence type="ECO:0000256" key="5">
    <source>
        <dbReference type="ARBA" id="ARBA00023136"/>
    </source>
</evidence>
<evidence type="ECO:0000256" key="8">
    <source>
        <dbReference type="SAM" id="SignalP"/>
    </source>
</evidence>
<dbReference type="InterPro" id="IPR038501">
    <property type="entry name" value="Spore_GerAC_C_sf"/>
</dbReference>
<evidence type="ECO:0000256" key="6">
    <source>
        <dbReference type="ARBA" id="ARBA00023139"/>
    </source>
</evidence>
<name>A0ABT6H0P5_9BACI</name>
<feature type="domain" description="Spore germination protein N-terminal" evidence="10">
    <location>
        <begin position="21"/>
        <end position="187"/>
    </location>
</feature>
<dbReference type="EMBL" id="JARULN010000001">
    <property type="protein sequence ID" value="MDG5752664.1"/>
    <property type="molecule type" value="Genomic_DNA"/>
</dbReference>
<evidence type="ECO:0000256" key="4">
    <source>
        <dbReference type="ARBA" id="ARBA00022729"/>
    </source>
</evidence>
<evidence type="ECO:0000313" key="11">
    <source>
        <dbReference type="EMBL" id="MDG5752664.1"/>
    </source>
</evidence>
<keyword evidence="3" id="KW-0309">Germination</keyword>
<keyword evidence="7" id="KW-0449">Lipoprotein</keyword>
<dbReference type="NCBIfam" id="TIGR02887">
    <property type="entry name" value="spore_ger_x_C"/>
    <property type="match status" value="1"/>
</dbReference>
<dbReference type="Gene3D" id="3.30.300.210">
    <property type="entry name" value="Nutrient germinant receptor protein C, domain 3"/>
    <property type="match status" value="1"/>
</dbReference>
<dbReference type="Pfam" id="PF05504">
    <property type="entry name" value="Spore_GerAC"/>
    <property type="match status" value="1"/>
</dbReference>
<evidence type="ECO:0000256" key="2">
    <source>
        <dbReference type="ARBA" id="ARBA00007886"/>
    </source>
</evidence>
<comment type="subcellular location">
    <subcellularLocation>
        <location evidence="1">Membrane</location>
        <topology evidence="1">Lipid-anchor</topology>
    </subcellularLocation>
</comment>
<comment type="similarity">
    <text evidence="2">Belongs to the GerABKC lipoprotein family.</text>
</comment>
<evidence type="ECO:0000313" key="12">
    <source>
        <dbReference type="Proteomes" id="UP001218246"/>
    </source>
</evidence>
<protein>
    <submittedName>
        <fullName evidence="11">Ger(X)C family spore germination protein</fullName>
    </submittedName>
</protein>
<evidence type="ECO:0000259" key="9">
    <source>
        <dbReference type="Pfam" id="PF05504"/>
    </source>
</evidence>
<dbReference type="PANTHER" id="PTHR35789:SF1">
    <property type="entry name" value="SPORE GERMINATION PROTEIN B3"/>
    <property type="match status" value="1"/>
</dbReference>